<feature type="domain" description="PBZ-type" evidence="7">
    <location>
        <begin position="20"/>
        <end position="42"/>
    </location>
</feature>
<feature type="region of interest" description="Disordered" evidence="6">
    <location>
        <begin position="1"/>
        <end position="98"/>
    </location>
</feature>
<proteinExistence type="inferred from homology"/>
<comment type="similarity">
    <text evidence="3">Belongs to the HPF1 family.</text>
</comment>
<comment type="subcellular location">
    <subcellularLocation>
        <location evidence="2">Chromosome</location>
    </subcellularLocation>
    <subcellularLocation>
        <location evidence="1">Nucleus</location>
    </subcellularLocation>
</comment>
<keyword evidence="5" id="KW-0539">Nucleus</keyword>
<feature type="compositionally biased region" description="Basic residues" evidence="6">
    <location>
        <begin position="1"/>
        <end position="10"/>
    </location>
</feature>
<evidence type="ECO:0000256" key="3">
    <source>
        <dbReference type="ARBA" id="ARBA00010803"/>
    </source>
</evidence>
<dbReference type="InterPro" id="IPR019406">
    <property type="entry name" value="APLF_PBZ"/>
</dbReference>
<name>A0ABM1BEM3_LIMPO</name>
<dbReference type="Pfam" id="PF10283">
    <property type="entry name" value="zf-CCHH"/>
    <property type="match status" value="1"/>
</dbReference>
<organism evidence="8 9">
    <name type="scientific">Limulus polyphemus</name>
    <name type="common">Atlantic horseshoe crab</name>
    <dbReference type="NCBI Taxonomy" id="6850"/>
    <lineage>
        <taxon>Eukaryota</taxon>
        <taxon>Metazoa</taxon>
        <taxon>Ecdysozoa</taxon>
        <taxon>Arthropoda</taxon>
        <taxon>Chelicerata</taxon>
        <taxon>Merostomata</taxon>
        <taxon>Xiphosura</taxon>
        <taxon>Limulidae</taxon>
        <taxon>Limulus</taxon>
    </lineage>
</organism>
<protein>
    <submittedName>
        <fullName evidence="9">Histone PARylation factor 1-like</fullName>
    </submittedName>
</protein>
<keyword evidence="8" id="KW-1185">Reference proteome</keyword>
<evidence type="ECO:0000256" key="1">
    <source>
        <dbReference type="ARBA" id="ARBA00004123"/>
    </source>
</evidence>
<gene>
    <name evidence="9" type="primary">LOC106464821</name>
</gene>
<dbReference type="RefSeq" id="XP_013780431.1">
    <property type="nucleotide sequence ID" value="XM_013924977.2"/>
</dbReference>
<dbReference type="Proteomes" id="UP000694941">
    <property type="component" value="Unplaced"/>
</dbReference>
<keyword evidence="4" id="KW-0158">Chromosome</keyword>
<evidence type="ECO:0000256" key="6">
    <source>
        <dbReference type="SAM" id="MobiDB-lite"/>
    </source>
</evidence>
<evidence type="ECO:0000313" key="8">
    <source>
        <dbReference type="Proteomes" id="UP000694941"/>
    </source>
</evidence>
<evidence type="ECO:0000259" key="7">
    <source>
        <dbReference type="Pfam" id="PF10283"/>
    </source>
</evidence>
<dbReference type="PANTHER" id="PTHR13386">
    <property type="entry name" value="HISTONE PARYLATION FACTOR 1"/>
    <property type="match status" value="1"/>
</dbReference>
<evidence type="ECO:0000256" key="2">
    <source>
        <dbReference type="ARBA" id="ARBA00004286"/>
    </source>
</evidence>
<dbReference type="GeneID" id="106464821"/>
<evidence type="ECO:0000313" key="9">
    <source>
        <dbReference type="RefSeq" id="XP_013780431.1"/>
    </source>
</evidence>
<sequence length="407" mass="46245">MAGNKRGRGKKHEETGSGIPCKYGNSCYQKNPEHFKKFSHPKPTDETIQPKADVAKKRKTELSEDPDCEKASAVDRLEQKTKNSTSSEVKPPPSPDDVHENIKAKFLVTMPDDFFHFWDFCKSMNAEKPEDALKNKLGIELVGPFDILGKKLESNLVQKPSDLFRHWRYYYDPPEFQTVIKGDDKTQYHLGYFRDEPGDPPVFVANNSAAKGCTISPVGDNLFAAVNVEITKALRTSCAKKMKEDLLKIQEALKKWAEKHHYSLETKTMKIKKREKKVVARTFHGAGIVVPVDKNDVGYRPLPETNSNLKKILTRICDSKTDTERDKHLDDLQEIMTLVQFANDECDYGMGFELGMDLFCFGDSKLHTHILNLLPLAYDLLGRNEFGKILESHLSDRKHTPDLSVIS</sequence>
<reference evidence="9" key="1">
    <citation type="submission" date="2025-08" db="UniProtKB">
        <authorList>
            <consortium name="RefSeq"/>
        </authorList>
    </citation>
    <scope>IDENTIFICATION</scope>
    <source>
        <tissue evidence="9">Muscle</tissue>
    </source>
</reference>
<dbReference type="InterPro" id="IPR019361">
    <property type="entry name" value="HPF1"/>
</dbReference>
<dbReference type="Pfam" id="PF10228">
    <property type="entry name" value="HPF1"/>
    <property type="match status" value="1"/>
</dbReference>
<evidence type="ECO:0000256" key="5">
    <source>
        <dbReference type="ARBA" id="ARBA00023242"/>
    </source>
</evidence>
<dbReference type="PANTHER" id="PTHR13386:SF1">
    <property type="entry name" value="HISTONE PARYLATION FACTOR 1"/>
    <property type="match status" value="1"/>
</dbReference>
<evidence type="ECO:0000256" key="4">
    <source>
        <dbReference type="ARBA" id="ARBA00022454"/>
    </source>
</evidence>
<feature type="compositionally biased region" description="Basic and acidic residues" evidence="6">
    <location>
        <begin position="68"/>
        <end position="81"/>
    </location>
</feature>
<accession>A0ABM1BEM3</accession>